<dbReference type="EMBL" id="NFIJ01000013">
    <property type="protein sequence ID" value="OUO04429.1"/>
    <property type="molecule type" value="Genomic_DNA"/>
</dbReference>
<feature type="transmembrane region" description="Helical" evidence="1">
    <location>
        <begin position="183"/>
        <end position="205"/>
    </location>
</feature>
<name>A0A9Q5SR26_9BACT</name>
<proteinExistence type="predicted"/>
<keyword evidence="1" id="KW-0812">Transmembrane</keyword>
<feature type="transmembrane region" description="Helical" evidence="1">
    <location>
        <begin position="150"/>
        <end position="171"/>
    </location>
</feature>
<dbReference type="Proteomes" id="UP000195975">
    <property type="component" value="Unassembled WGS sequence"/>
</dbReference>
<keyword evidence="1" id="KW-0472">Membrane</keyword>
<protein>
    <recommendedName>
        <fullName evidence="4">Transmembrane protein</fullName>
    </recommendedName>
</protein>
<dbReference type="Pfam" id="PF19529">
    <property type="entry name" value="DUF6057"/>
    <property type="match status" value="1"/>
</dbReference>
<feature type="transmembrane region" description="Helical" evidence="1">
    <location>
        <begin position="69"/>
        <end position="91"/>
    </location>
</feature>
<evidence type="ECO:0000256" key="1">
    <source>
        <dbReference type="SAM" id="Phobius"/>
    </source>
</evidence>
<feature type="transmembrane region" description="Helical" evidence="1">
    <location>
        <begin position="6"/>
        <end position="24"/>
    </location>
</feature>
<dbReference type="AlphaFoldDB" id="A0A9Q5SR26"/>
<reference evidence="3" key="1">
    <citation type="submission" date="2017-04" db="EMBL/GenBank/DDBJ databases">
        <title>Function of individual gut microbiota members based on whole genome sequencing of pure cultures obtained from chicken caecum.</title>
        <authorList>
            <person name="Medvecky M."/>
            <person name="Cejkova D."/>
            <person name="Polansky O."/>
            <person name="Karasova D."/>
            <person name="Kubasova T."/>
            <person name="Cizek A."/>
            <person name="Rychlik I."/>
        </authorList>
    </citation>
    <scope>NUCLEOTIDE SEQUENCE [LARGE SCALE GENOMIC DNA]</scope>
    <source>
        <strain evidence="3">An42</strain>
    </source>
</reference>
<accession>A0A9Q5SR26</accession>
<feature type="transmembrane region" description="Helical" evidence="1">
    <location>
        <begin position="250"/>
        <end position="269"/>
    </location>
</feature>
<keyword evidence="1" id="KW-1133">Transmembrane helix</keyword>
<evidence type="ECO:0008006" key="4">
    <source>
        <dbReference type="Google" id="ProtNLM"/>
    </source>
</evidence>
<feature type="transmembrane region" description="Helical" evidence="1">
    <location>
        <begin position="122"/>
        <end position="138"/>
    </location>
</feature>
<organism evidence="2 3">
    <name type="scientific">Parabacteroides johnsonii</name>
    <dbReference type="NCBI Taxonomy" id="387661"/>
    <lineage>
        <taxon>Bacteria</taxon>
        <taxon>Pseudomonadati</taxon>
        <taxon>Bacteroidota</taxon>
        <taxon>Bacteroidia</taxon>
        <taxon>Bacteroidales</taxon>
        <taxon>Tannerellaceae</taxon>
        <taxon>Parabacteroides</taxon>
    </lineage>
</organism>
<comment type="caution">
    <text evidence="2">The sequence shown here is derived from an EMBL/GenBank/DDBJ whole genome shotgun (WGS) entry which is preliminary data.</text>
</comment>
<gene>
    <name evidence="2" type="ORF">B5F96_12385</name>
</gene>
<sequence length="561" mass="65607">MKKENIILLILSSIYALIIEYMFYPEYIRYQEAGGLFLATNDYLTGYLLAPAGWNSLLTNFLSQFYHPLSLGLFVETSLLLITAAITLLYLRQWNATQHRWVIIIPVIMFCIYQYAWNLSALLQYNLFLLTLAFYLFLQNKIIRHISALIAIPFLYLLLPENSLLLLYLYGVVFERISFKQKGFPILPAINLILVTAWPLLWQNFIYYTPTNQLYTFINPEYGMRYVYIYYALFLIPLCSVFLSDRKGNRYISFALPLLLIAFSCYSIYSSPNQEREKRLAIQRHAEEQQWDQVLQTIHTCNISEAYYHPYLMLALSEKGILPVQLFHYPVQSADRIYFPANELDGANFNSLFAYSLGLKHEALHQLAQANAMSPQGLSFSRLRRMIDWQTEFGNLPLAQKYMDILQTSTCHKQWIKERTKRLSTSLTTFKEAYKEDFIIDASSPLILLTQAVKADTTNRKALDYLLCGVLLSKDLKGFYNLFQQYFPHSETIPVHYQEALLVVDLMFPYLEATRNYPVSPICRQAFEDFGVLMLQRPNTDHVLRQKYGNTYWYYGFIRTA</sequence>
<dbReference type="RefSeq" id="WP_021863033.1">
    <property type="nucleotide sequence ID" value="NZ_CAJLBM010000034.1"/>
</dbReference>
<dbReference type="InterPro" id="IPR045692">
    <property type="entry name" value="DUF6057"/>
</dbReference>
<feature type="transmembrane region" description="Helical" evidence="1">
    <location>
        <begin position="226"/>
        <end position="244"/>
    </location>
</feature>
<evidence type="ECO:0000313" key="3">
    <source>
        <dbReference type="Proteomes" id="UP000195975"/>
    </source>
</evidence>
<evidence type="ECO:0000313" key="2">
    <source>
        <dbReference type="EMBL" id="OUO04429.1"/>
    </source>
</evidence>